<accession>A0A0H2RIZ7</accession>
<name>A0A0H2RIZ7_9AGAM</name>
<gene>
    <name evidence="1" type="ORF">SCHPADRAFT_973999</name>
</gene>
<dbReference type="EMBL" id="KQ085991">
    <property type="protein sequence ID" value="KLO11839.1"/>
    <property type="molecule type" value="Genomic_DNA"/>
</dbReference>
<evidence type="ECO:0000313" key="2">
    <source>
        <dbReference type="Proteomes" id="UP000053477"/>
    </source>
</evidence>
<proteinExistence type="predicted"/>
<evidence type="ECO:0000313" key="1">
    <source>
        <dbReference type="EMBL" id="KLO11839.1"/>
    </source>
</evidence>
<keyword evidence="2" id="KW-1185">Reference proteome</keyword>
<sequence>MVFGVRSRIDDGWDGRYSTSPLATDEQDVFSSSIEASPQSATLQVARTGLLGRVGTKSRSIRGIRMLVKVHYFETSFSDLVIDHVKRGKILPFVSAPPPSSLLGSHNHTVFENEVLHVDSNSLPYSSSRAAVTVASLTYKPHQDPRESTSQVLARIARPRLSMSVLSIVDNSETLDDNLDSLATPSTIRTTLFLVGHWVRNITMLKSKASADACPGFVGIPIALIWVLYYSPTPRVDSGRADYAVNFGERSME</sequence>
<organism evidence="1 2">
    <name type="scientific">Schizopora paradoxa</name>
    <dbReference type="NCBI Taxonomy" id="27342"/>
    <lineage>
        <taxon>Eukaryota</taxon>
        <taxon>Fungi</taxon>
        <taxon>Dikarya</taxon>
        <taxon>Basidiomycota</taxon>
        <taxon>Agaricomycotina</taxon>
        <taxon>Agaricomycetes</taxon>
        <taxon>Hymenochaetales</taxon>
        <taxon>Schizoporaceae</taxon>
        <taxon>Schizopora</taxon>
    </lineage>
</organism>
<reference evidence="1 2" key="1">
    <citation type="submission" date="2015-04" db="EMBL/GenBank/DDBJ databases">
        <title>Complete genome sequence of Schizopora paradoxa KUC8140, a cosmopolitan wood degrader in East Asia.</title>
        <authorList>
            <consortium name="DOE Joint Genome Institute"/>
            <person name="Min B."/>
            <person name="Park H."/>
            <person name="Jang Y."/>
            <person name="Kim J.-J."/>
            <person name="Kim K.H."/>
            <person name="Pangilinan J."/>
            <person name="Lipzen A."/>
            <person name="Riley R."/>
            <person name="Grigoriev I.V."/>
            <person name="Spatafora J.W."/>
            <person name="Choi I.-G."/>
        </authorList>
    </citation>
    <scope>NUCLEOTIDE SEQUENCE [LARGE SCALE GENOMIC DNA]</scope>
    <source>
        <strain evidence="1 2">KUC8140</strain>
    </source>
</reference>
<dbReference type="AlphaFoldDB" id="A0A0H2RIZ7"/>
<protein>
    <submittedName>
        <fullName evidence="1">Uncharacterized protein</fullName>
    </submittedName>
</protein>
<dbReference type="Proteomes" id="UP000053477">
    <property type="component" value="Unassembled WGS sequence"/>
</dbReference>
<dbReference type="InParanoid" id="A0A0H2RIZ7"/>